<evidence type="ECO:0000313" key="1">
    <source>
        <dbReference type="EMBL" id="BAY81238.1"/>
    </source>
</evidence>
<sequence length="54" mass="5927">MSNIAFPILLRYTLKPHPDKAALYLPSPGGRRGVGGEVKLHLIYLINAIGNKNK</sequence>
<reference evidence="1 2" key="1">
    <citation type="submission" date="2017-06" db="EMBL/GenBank/DDBJ databases">
        <title>Genome sequencing of cyanobaciteial culture collection at National Institute for Environmental Studies (NIES).</title>
        <authorList>
            <person name="Hirose Y."/>
            <person name="Shimura Y."/>
            <person name="Fujisawa T."/>
            <person name="Nakamura Y."/>
            <person name="Kawachi M."/>
        </authorList>
    </citation>
    <scope>NUCLEOTIDE SEQUENCE [LARGE SCALE GENOMIC DNA]</scope>
    <source>
        <strain evidence="1 2">NIES-267</strain>
    </source>
</reference>
<dbReference type="Proteomes" id="UP000218418">
    <property type="component" value="Chromosome"/>
</dbReference>
<dbReference type="EMBL" id="AP018227">
    <property type="protein sequence ID" value="BAY81238.1"/>
    <property type="molecule type" value="Genomic_DNA"/>
</dbReference>
<name>A0A1Z4LJG6_9CYAN</name>
<keyword evidence="2" id="KW-1185">Reference proteome</keyword>
<proteinExistence type="predicted"/>
<organism evidence="1 2">
    <name type="scientific">Calothrix parasitica NIES-267</name>
    <dbReference type="NCBI Taxonomy" id="1973488"/>
    <lineage>
        <taxon>Bacteria</taxon>
        <taxon>Bacillati</taxon>
        <taxon>Cyanobacteriota</taxon>
        <taxon>Cyanophyceae</taxon>
        <taxon>Nostocales</taxon>
        <taxon>Calotrichaceae</taxon>
        <taxon>Calothrix</taxon>
    </lineage>
</organism>
<dbReference type="AlphaFoldDB" id="A0A1Z4LJG6"/>
<evidence type="ECO:0000313" key="2">
    <source>
        <dbReference type="Proteomes" id="UP000218418"/>
    </source>
</evidence>
<gene>
    <name evidence="1" type="ORF">NIES267_07130</name>
</gene>
<protein>
    <submittedName>
        <fullName evidence="1">Uncharacterized protein</fullName>
    </submittedName>
</protein>
<accession>A0A1Z4LJG6</accession>